<name>A0AAE0FVR4_9CHLO</name>
<dbReference type="EMBL" id="LGRX02012894">
    <property type="protein sequence ID" value="KAK3266683.1"/>
    <property type="molecule type" value="Genomic_DNA"/>
</dbReference>
<organism evidence="1 2">
    <name type="scientific">Cymbomonas tetramitiformis</name>
    <dbReference type="NCBI Taxonomy" id="36881"/>
    <lineage>
        <taxon>Eukaryota</taxon>
        <taxon>Viridiplantae</taxon>
        <taxon>Chlorophyta</taxon>
        <taxon>Pyramimonadophyceae</taxon>
        <taxon>Pyramimonadales</taxon>
        <taxon>Pyramimonadaceae</taxon>
        <taxon>Cymbomonas</taxon>
    </lineage>
</organism>
<evidence type="ECO:0000313" key="1">
    <source>
        <dbReference type="EMBL" id="KAK3266683.1"/>
    </source>
</evidence>
<evidence type="ECO:0000313" key="2">
    <source>
        <dbReference type="Proteomes" id="UP001190700"/>
    </source>
</evidence>
<gene>
    <name evidence="1" type="ORF">CYMTET_24713</name>
</gene>
<comment type="caution">
    <text evidence="1">The sequence shown here is derived from an EMBL/GenBank/DDBJ whole genome shotgun (WGS) entry which is preliminary data.</text>
</comment>
<accession>A0AAE0FVR4</accession>
<keyword evidence="2" id="KW-1185">Reference proteome</keyword>
<dbReference type="AlphaFoldDB" id="A0AAE0FVR4"/>
<protein>
    <submittedName>
        <fullName evidence="1">Uncharacterized protein</fullName>
    </submittedName>
</protein>
<sequence length="263" mass="27436">MLALRQSCSLLPMVARTGQQHVSRCCFQTGIVSSTFPILGSQVTVVKSVEKSVTMAVGACLSALGQAEKLHEAAGDEALPRVHFAVASTADAMDLLWMGLQCARTTQNALGCTASAAFPFEGESGLQACAVVAVTLPAGTRLSTFRLLTPQLPPLPDVRAALSSAPHFLMIAPQGSFEAEGAKTFSDWASCHSQLGLGFQHATACSDWASCQTLLGLGFQHATASSDWASSMPNPSRTGLPACHSLLGLGFMPNPSRTGLPAY</sequence>
<dbReference type="Proteomes" id="UP001190700">
    <property type="component" value="Unassembled WGS sequence"/>
</dbReference>
<proteinExistence type="predicted"/>
<reference evidence="1 2" key="1">
    <citation type="journal article" date="2015" name="Genome Biol. Evol.">
        <title>Comparative Genomics of a Bacterivorous Green Alga Reveals Evolutionary Causalities and Consequences of Phago-Mixotrophic Mode of Nutrition.</title>
        <authorList>
            <person name="Burns J.A."/>
            <person name="Paasch A."/>
            <person name="Narechania A."/>
            <person name="Kim E."/>
        </authorList>
    </citation>
    <scope>NUCLEOTIDE SEQUENCE [LARGE SCALE GENOMIC DNA]</scope>
    <source>
        <strain evidence="1 2">PLY_AMNH</strain>
    </source>
</reference>